<accession>A0A7W5ZRH0</accession>
<dbReference type="EMBL" id="JACIBY010000017">
    <property type="protein sequence ID" value="MBB3841420.1"/>
    <property type="molecule type" value="Genomic_DNA"/>
</dbReference>
<protein>
    <submittedName>
        <fullName evidence="2">Uncharacterized protein</fullName>
    </submittedName>
</protein>
<dbReference type="AlphaFoldDB" id="A0A7W5ZRH0"/>
<proteinExistence type="predicted"/>
<evidence type="ECO:0000313" key="2">
    <source>
        <dbReference type="EMBL" id="MBB3841420.1"/>
    </source>
</evidence>
<comment type="caution">
    <text evidence="2">The sequence shown here is derived from an EMBL/GenBank/DDBJ whole genome shotgun (WGS) entry which is preliminary data.</text>
</comment>
<keyword evidence="3" id="KW-1185">Reference proteome</keyword>
<dbReference type="RefSeq" id="WP_183979080.1">
    <property type="nucleotide sequence ID" value="NZ_JACIBY010000017.1"/>
</dbReference>
<organism evidence="2 3">
    <name type="scientific">Runella defluvii</name>
    <dbReference type="NCBI Taxonomy" id="370973"/>
    <lineage>
        <taxon>Bacteria</taxon>
        <taxon>Pseudomonadati</taxon>
        <taxon>Bacteroidota</taxon>
        <taxon>Cytophagia</taxon>
        <taxon>Cytophagales</taxon>
        <taxon>Spirosomataceae</taxon>
        <taxon>Runella</taxon>
    </lineage>
</organism>
<evidence type="ECO:0000256" key="1">
    <source>
        <dbReference type="SAM" id="MobiDB-lite"/>
    </source>
</evidence>
<name>A0A7W5ZRH0_9BACT</name>
<sequence length="207" mass="22957">MNPPRLEAPQIGKAVLAALVLGAIVFTGAVLPAEYGKDPLGTGKLLGLSSLYQPEGHHHHVHTVESAPTYPILTMADAGSDPSIPMPKEANNPAPEKQYNEREDSVTVRVLAGKGIEFKMNVLKYGKVKYEWVTDHGVLFSDFHGEVKEEHPDPKKDEFFESYTEAYSNNIIGTFCAPYEGRHGWYFKNKSAKDIVVTIRLKGQYTL</sequence>
<feature type="region of interest" description="Disordered" evidence="1">
    <location>
        <begin position="81"/>
        <end position="102"/>
    </location>
</feature>
<dbReference type="Proteomes" id="UP000541352">
    <property type="component" value="Unassembled WGS sequence"/>
</dbReference>
<evidence type="ECO:0000313" key="3">
    <source>
        <dbReference type="Proteomes" id="UP000541352"/>
    </source>
</evidence>
<gene>
    <name evidence="2" type="ORF">FHS57_005448</name>
</gene>
<reference evidence="2 3" key="1">
    <citation type="submission" date="2020-08" db="EMBL/GenBank/DDBJ databases">
        <title>Genomic Encyclopedia of Type Strains, Phase IV (KMG-IV): sequencing the most valuable type-strain genomes for metagenomic binning, comparative biology and taxonomic classification.</title>
        <authorList>
            <person name="Goeker M."/>
        </authorList>
    </citation>
    <scope>NUCLEOTIDE SEQUENCE [LARGE SCALE GENOMIC DNA]</scope>
    <source>
        <strain evidence="2 3">DSM 17976</strain>
    </source>
</reference>